<feature type="region of interest" description="Disordered" evidence="1">
    <location>
        <begin position="419"/>
        <end position="492"/>
    </location>
</feature>
<organism evidence="2 3">
    <name type="scientific">Neoarthrinium moseri</name>
    <dbReference type="NCBI Taxonomy" id="1658444"/>
    <lineage>
        <taxon>Eukaryota</taxon>
        <taxon>Fungi</taxon>
        <taxon>Dikarya</taxon>
        <taxon>Ascomycota</taxon>
        <taxon>Pezizomycotina</taxon>
        <taxon>Sordariomycetes</taxon>
        <taxon>Xylariomycetidae</taxon>
        <taxon>Amphisphaeriales</taxon>
        <taxon>Apiosporaceae</taxon>
        <taxon>Neoarthrinium</taxon>
    </lineage>
</organism>
<name>A0A9P9WDY8_9PEZI</name>
<evidence type="ECO:0000313" key="2">
    <source>
        <dbReference type="EMBL" id="KAI1859015.1"/>
    </source>
</evidence>
<dbReference type="AlphaFoldDB" id="A0A9P9WDY8"/>
<proteinExistence type="predicted"/>
<feature type="region of interest" description="Disordered" evidence="1">
    <location>
        <begin position="1"/>
        <end position="126"/>
    </location>
</feature>
<feature type="compositionally biased region" description="Polar residues" evidence="1">
    <location>
        <begin position="80"/>
        <end position="107"/>
    </location>
</feature>
<dbReference type="EMBL" id="JAFIMR010000035">
    <property type="protein sequence ID" value="KAI1859015.1"/>
    <property type="molecule type" value="Genomic_DNA"/>
</dbReference>
<feature type="compositionally biased region" description="Acidic residues" evidence="1">
    <location>
        <begin position="460"/>
        <end position="473"/>
    </location>
</feature>
<dbReference type="Proteomes" id="UP000829685">
    <property type="component" value="Unassembled WGS sequence"/>
</dbReference>
<evidence type="ECO:0000256" key="1">
    <source>
        <dbReference type="SAM" id="MobiDB-lite"/>
    </source>
</evidence>
<feature type="compositionally biased region" description="Polar residues" evidence="1">
    <location>
        <begin position="13"/>
        <end position="29"/>
    </location>
</feature>
<feature type="compositionally biased region" description="Polar residues" evidence="1">
    <location>
        <begin position="438"/>
        <end position="448"/>
    </location>
</feature>
<accession>A0A9P9WDY8</accession>
<comment type="caution">
    <text evidence="2">The sequence shown here is derived from an EMBL/GenBank/DDBJ whole genome shotgun (WGS) entry which is preliminary data.</text>
</comment>
<sequence length="492" mass="55486">MPVSNLGPRFRSDSLNKSPSRVRSTTSVKPGTIEKRRHQKRPPIYHPFLENSLAVKSPEANGARQAQADHGAVQRAVSPAKTQETSLNGHNSPSARENQSTEQNPKNATVKGSHRNLASKGNDPFIYSPPASEPFFRRSAYKIQNFPDDVRDKLSNLWKLKSLGEPMDFVEVQFSDTAVTPWGKQVTETLIDNLREYEAERKRLQDSDQLEGAAELELNDNFYYSYSRLSTASLRYSVVVLMERTLRGDLHDFQMLQLERYMTLYGAYTFTDDQISLPELHADFWIWAADRKCRWKAALYQVPGLGWNTMPAKLRDLHKLILEEPANCTALFQYVNRFSGDPIIAGDDDDSSTMITKKQALEDLNMITNRFPPQYSHLIPHFRVAIGSCIEANFWGFYTDCVDPDFRNKVDASSNFVDRQSPKKACETPNATADIPTLRSSPNGNGKRSPTIDDGATASDTDEVSYSSEDDNELATSSMASNETVKMLPRNF</sequence>
<gene>
    <name evidence="2" type="ORF">JX265_010492</name>
</gene>
<protein>
    <submittedName>
        <fullName evidence="2">Uncharacterized protein</fullName>
    </submittedName>
</protein>
<feature type="compositionally biased region" description="Polar residues" evidence="1">
    <location>
        <begin position="474"/>
        <end position="484"/>
    </location>
</feature>
<keyword evidence="3" id="KW-1185">Reference proteome</keyword>
<evidence type="ECO:0000313" key="3">
    <source>
        <dbReference type="Proteomes" id="UP000829685"/>
    </source>
</evidence>
<reference evidence="2" key="1">
    <citation type="submission" date="2021-03" db="EMBL/GenBank/DDBJ databases">
        <title>Revisited historic fungal species revealed as producer of novel bioactive compounds through whole genome sequencing and comparative genomics.</title>
        <authorList>
            <person name="Vignolle G.A."/>
            <person name="Hochenegger N."/>
            <person name="Mach R.L."/>
            <person name="Mach-Aigner A.R."/>
            <person name="Javad Rahimi M."/>
            <person name="Salim K.A."/>
            <person name="Chan C.M."/>
            <person name="Lim L.B.L."/>
            <person name="Cai F."/>
            <person name="Druzhinina I.S."/>
            <person name="U'Ren J.M."/>
            <person name="Derntl C."/>
        </authorList>
    </citation>
    <scope>NUCLEOTIDE SEQUENCE</scope>
    <source>
        <strain evidence="2">TUCIM 5799</strain>
    </source>
</reference>